<sequence>MDFARCAVASKEIRLDRLSTPRATNSRKRRKKTESKKERE</sequence>
<proteinExistence type="predicted"/>
<feature type="compositionally biased region" description="Basic residues" evidence="1">
    <location>
        <begin position="25"/>
        <end position="34"/>
    </location>
</feature>
<dbReference type="Proteomes" id="UP000254841">
    <property type="component" value="Unassembled WGS sequence"/>
</dbReference>
<accession>A0A377J386</accession>
<evidence type="ECO:0000313" key="3">
    <source>
        <dbReference type="Proteomes" id="UP000254841"/>
    </source>
</evidence>
<gene>
    <name evidence="2" type="ORF">NCTC12410_00052</name>
</gene>
<evidence type="ECO:0000256" key="1">
    <source>
        <dbReference type="SAM" id="MobiDB-lite"/>
    </source>
</evidence>
<dbReference type="EMBL" id="UGHV01000001">
    <property type="protein sequence ID" value="STO96243.1"/>
    <property type="molecule type" value="Genomic_DNA"/>
</dbReference>
<reference evidence="2 3" key="1">
    <citation type="submission" date="2018-06" db="EMBL/GenBank/DDBJ databases">
        <authorList>
            <consortium name="Pathogen Informatics"/>
            <person name="Doyle S."/>
        </authorList>
    </citation>
    <scope>NUCLEOTIDE SEQUENCE [LARGE SCALE GENOMIC DNA]</scope>
    <source>
        <strain evidence="2 3">NCTC12410</strain>
    </source>
</reference>
<feature type="region of interest" description="Disordered" evidence="1">
    <location>
        <begin position="16"/>
        <end position="40"/>
    </location>
</feature>
<organism evidence="2 3">
    <name type="scientific">Helicobacter canis</name>
    <dbReference type="NCBI Taxonomy" id="29419"/>
    <lineage>
        <taxon>Bacteria</taxon>
        <taxon>Pseudomonadati</taxon>
        <taxon>Campylobacterota</taxon>
        <taxon>Epsilonproteobacteria</taxon>
        <taxon>Campylobacterales</taxon>
        <taxon>Helicobacteraceae</taxon>
        <taxon>Helicobacter</taxon>
    </lineage>
</organism>
<protein>
    <submittedName>
        <fullName evidence="2">Uncharacterized protein</fullName>
    </submittedName>
</protein>
<dbReference type="RefSeq" id="WP_258552136.1">
    <property type="nucleotide sequence ID" value="NZ_UGHV01000001.1"/>
</dbReference>
<dbReference type="AlphaFoldDB" id="A0A377J386"/>
<name>A0A377J386_9HELI</name>
<evidence type="ECO:0000313" key="2">
    <source>
        <dbReference type="EMBL" id="STO96243.1"/>
    </source>
</evidence>